<dbReference type="InterPro" id="IPR023214">
    <property type="entry name" value="HAD_sf"/>
</dbReference>
<dbReference type="InterPro" id="IPR036412">
    <property type="entry name" value="HAD-like_sf"/>
</dbReference>
<organism evidence="5 6">
    <name type="scientific">Hoeflea ulvae</name>
    <dbReference type="NCBI Taxonomy" id="2983764"/>
    <lineage>
        <taxon>Bacteria</taxon>
        <taxon>Pseudomonadati</taxon>
        <taxon>Pseudomonadota</taxon>
        <taxon>Alphaproteobacteria</taxon>
        <taxon>Hyphomicrobiales</taxon>
        <taxon>Rhizobiaceae</taxon>
        <taxon>Hoeflea</taxon>
    </lineage>
</organism>
<proteinExistence type="inferred from homology"/>
<comment type="caution">
    <text evidence="5">The sequence shown here is derived from an EMBL/GenBank/DDBJ whole genome shotgun (WGS) entry which is preliminary data.</text>
</comment>
<dbReference type="PANTHER" id="PTHR46193">
    <property type="entry name" value="6-PHOSPHOGLUCONATE PHOSPHATASE"/>
    <property type="match status" value="1"/>
</dbReference>
<evidence type="ECO:0000256" key="3">
    <source>
        <dbReference type="ARBA" id="ARBA00022723"/>
    </source>
</evidence>
<dbReference type="InterPro" id="IPR051600">
    <property type="entry name" value="Beta-PGM-like"/>
</dbReference>
<dbReference type="SFLD" id="SFLDG01129">
    <property type="entry name" value="C1.5:_HAD__Beta-PGM__Phosphata"/>
    <property type="match status" value="1"/>
</dbReference>
<dbReference type="CDD" id="cd07526">
    <property type="entry name" value="HAD_BPGM_like"/>
    <property type="match status" value="1"/>
</dbReference>
<dbReference type="SFLD" id="SFLDS00003">
    <property type="entry name" value="Haloacid_Dehalogenase"/>
    <property type="match status" value="1"/>
</dbReference>
<dbReference type="SFLD" id="SFLDG01135">
    <property type="entry name" value="C1.5.6:_HAD__Beta-PGM__Phospha"/>
    <property type="match status" value="1"/>
</dbReference>
<dbReference type="InterPro" id="IPR006439">
    <property type="entry name" value="HAD-SF_hydro_IA"/>
</dbReference>
<evidence type="ECO:0000313" key="5">
    <source>
        <dbReference type="EMBL" id="MCY0096679.1"/>
    </source>
</evidence>
<name>A0ABT3YL92_9HYPH</name>
<dbReference type="Gene3D" id="1.10.150.240">
    <property type="entry name" value="Putative phosphatase, domain 2"/>
    <property type="match status" value="1"/>
</dbReference>
<dbReference type="NCBIfam" id="TIGR01509">
    <property type="entry name" value="HAD-SF-IA-v3"/>
    <property type="match status" value="1"/>
</dbReference>
<evidence type="ECO:0000256" key="4">
    <source>
        <dbReference type="ARBA" id="ARBA00022842"/>
    </source>
</evidence>
<protein>
    <submittedName>
        <fullName evidence="5">HAD family hydrolase</fullName>
    </submittedName>
</protein>
<reference evidence="5" key="1">
    <citation type="submission" date="2022-10" db="EMBL/GenBank/DDBJ databases">
        <title>Hoeflea sp. J2-29, isolated from marine algae.</title>
        <authorList>
            <person name="Kristyanto S."/>
            <person name="Kim J.M."/>
            <person name="Jeon C.O."/>
        </authorList>
    </citation>
    <scope>NUCLEOTIDE SEQUENCE</scope>
    <source>
        <strain evidence="5">J2-29</strain>
    </source>
</reference>
<evidence type="ECO:0000313" key="6">
    <source>
        <dbReference type="Proteomes" id="UP001081283"/>
    </source>
</evidence>
<gene>
    <name evidence="5" type="ORF">OEG82_22080</name>
</gene>
<dbReference type="EMBL" id="JAOVZQ010000001">
    <property type="protein sequence ID" value="MCY0096679.1"/>
    <property type="molecule type" value="Genomic_DNA"/>
</dbReference>
<keyword evidence="6" id="KW-1185">Reference proteome</keyword>
<dbReference type="RefSeq" id="WP_267614498.1">
    <property type="nucleotide sequence ID" value="NZ_JAOVZQ010000001.1"/>
</dbReference>
<dbReference type="Gene3D" id="3.40.50.1000">
    <property type="entry name" value="HAD superfamily/HAD-like"/>
    <property type="match status" value="1"/>
</dbReference>
<sequence length="234" mass="25535">MKLISPAPELIIFDCDGVLIDSEVISARVLIGALASVGVKVDTAHVQTHFLGRSWAKVAAEIRHSHGYLPGTDFEERYRTELLSRFEQELDPTPGIKTLLGQLGPKTCVATSSTPKRALRSLELTGLAGFFEARVFTASEVERGKPAPDLFLHAAAKMDANPANCLVIEDSLPGIQAARNAGMEVLRFTGGSHLRGIDDDTLTLGGTIRCFDKWDRFLEMVPQADRQTNGWMTT</sequence>
<keyword evidence="5" id="KW-0378">Hydrolase</keyword>
<comment type="cofactor">
    <cofactor evidence="1">
        <name>Mg(2+)</name>
        <dbReference type="ChEBI" id="CHEBI:18420"/>
    </cofactor>
</comment>
<keyword evidence="3" id="KW-0479">Metal-binding</keyword>
<dbReference type="Pfam" id="PF00702">
    <property type="entry name" value="Hydrolase"/>
    <property type="match status" value="1"/>
</dbReference>
<dbReference type="PANTHER" id="PTHR46193:SF10">
    <property type="entry name" value="6-PHOSPHOGLUCONATE PHOSPHATASE"/>
    <property type="match status" value="1"/>
</dbReference>
<evidence type="ECO:0000256" key="2">
    <source>
        <dbReference type="ARBA" id="ARBA00006171"/>
    </source>
</evidence>
<dbReference type="SUPFAM" id="SSF56784">
    <property type="entry name" value="HAD-like"/>
    <property type="match status" value="1"/>
</dbReference>
<dbReference type="GO" id="GO:0016787">
    <property type="term" value="F:hydrolase activity"/>
    <property type="evidence" value="ECO:0007669"/>
    <property type="project" value="UniProtKB-KW"/>
</dbReference>
<evidence type="ECO:0000256" key="1">
    <source>
        <dbReference type="ARBA" id="ARBA00001946"/>
    </source>
</evidence>
<comment type="similarity">
    <text evidence="2">Belongs to the HAD-like hydrolase superfamily. CbbY/CbbZ/Gph/YieH family.</text>
</comment>
<dbReference type="InterPro" id="IPR023198">
    <property type="entry name" value="PGP-like_dom2"/>
</dbReference>
<accession>A0ABT3YL92</accession>
<dbReference type="Proteomes" id="UP001081283">
    <property type="component" value="Unassembled WGS sequence"/>
</dbReference>
<keyword evidence="4" id="KW-0460">Magnesium</keyword>